<dbReference type="SUPFAM" id="SSF54975">
    <property type="entry name" value="Acylphosphatase/BLUF domain-like"/>
    <property type="match status" value="1"/>
</dbReference>
<dbReference type="Gene3D" id="3.90.870.50">
    <property type="match status" value="1"/>
</dbReference>
<evidence type="ECO:0000313" key="13">
    <source>
        <dbReference type="Proteomes" id="UP000037237"/>
    </source>
</evidence>
<dbReference type="AlphaFoldDB" id="A0A0M0BMA6"/>
<protein>
    <recommendedName>
        <fullName evidence="8">Carbamoyltransferase</fullName>
        <ecNumber evidence="8">6.2.-.-</ecNumber>
    </recommendedName>
</protein>
<feature type="active site" evidence="9">
    <location>
        <position position="35"/>
    </location>
</feature>
<gene>
    <name evidence="12" type="ORF">AC477_05890</name>
</gene>
<evidence type="ECO:0000256" key="7">
    <source>
        <dbReference type="ARBA" id="ARBA00048220"/>
    </source>
</evidence>
<comment type="similarity">
    <text evidence="2 8">Belongs to the carbamoyltransferase HypF family.</text>
</comment>
<dbReference type="InterPro" id="IPR055128">
    <property type="entry name" value="HypF_C_2"/>
</dbReference>
<sequence>MRAEILINGIVQGVGFRPFIYRTAVKNGLVGYVRNRGDAVVEIVVEGKKGNITQFFEDLKRQKPPIAQIYSITTEYKKDKKGFNKFKIIKSSGETEHSGSIIPPDVSICGKCLRELRNPKNRRFDYFFITCTDCGPRYTIINGLPYDRPNTTMKEFPMCNDCTNEYIDPTNRRFHAQTVACPDCGPKVTLASNTGEVIESEDPIREAGRLLEEGKILAIKGNGGFHVATTTTKTEPLARLRNGKHRKQKPFAIMASNLETVRSFAEVNPSEAKLLTSYRKPIILLNKSENYYLSELVSPKLHSIGVMLPYTGLHAMLFDEVKEPTFVMTSANPPSEPIVTDNTQAITKLGHVVDCFLFHNRPIAQRCDDSVVRFHNKNPCLIRRSRGYAPEPIQLKQFSDRCILAVGGELNVTSSMLIGNKVFISQHIGDIENLENLYFLKETIAHLMNLTNCKVDAVACDLHPRFTTTKLAQSIGNRFGCPVVRVQHHNAHAAGLMAEWNVPEIIVITCDGYGYGSDGSAWGGEVLYTNNEGYKRVAHLENQPMVGGDQATYYPLRMAAGILQKKLDISKWLCSKSKHLPYGRREAELIVKQLERGSIINTTSCGRVLDAISAMLGLCYQRTYEGEPAMKLESTAIKGKDKMDLTPRINKNILDTTFLINEIFANKDKVSVEDLACSSQSYLARGLAQMAIKEAVRLQVNKIGFSGGVAYNKYITEEIRKAVEKEGFKFLFHNKIPAGDGGTSFGQAIVAGFQKN</sequence>
<dbReference type="GO" id="GO:0016874">
    <property type="term" value="F:ligase activity"/>
    <property type="evidence" value="ECO:0007669"/>
    <property type="project" value="UniProtKB-UniRule"/>
</dbReference>
<dbReference type="UniPathway" id="UPA00335"/>
<dbReference type="GO" id="GO:0003998">
    <property type="term" value="F:acylphosphatase activity"/>
    <property type="evidence" value="ECO:0007669"/>
    <property type="project" value="UniProtKB-EC"/>
</dbReference>
<dbReference type="Gene3D" id="3.30.110.120">
    <property type="match status" value="1"/>
</dbReference>
<evidence type="ECO:0000256" key="9">
    <source>
        <dbReference type="PROSITE-ProRule" id="PRU00520"/>
    </source>
</evidence>
<dbReference type="Pfam" id="PF00708">
    <property type="entry name" value="Acylphosphatase"/>
    <property type="match status" value="1"/>
</dbReference>
<comment type="catalytic activity">
    <reaction evidence="9">
        <text>an acyl phosphate + H2O = a carboxylate + phosphate + H(+)</text>
        <dbReference type="Rhea" id="RHEA:14965"/>
        <dbReference type="ChEBI" id="CHEBI:15377"/>
        <dbReference type="ChEBI" id="CHEBI:15378"/>
        <dbReference type="ChEBI" id="CHEBI:29067"/>
        <dbReference type="ChEBI" id="CHEBI:43474"/>
        <dbReference type="ChEBI" id="CHEBI:59918"/>
        <dbReference type="EC" id="3.6.1.7"/>
    </reaction>
</comment>
<dbReference type="InterPro" id="IPR051060">
    <property type="entry name" value="Carbamoyltrans_HypF-like"/>
</dbReference>
<dbReference type="Pfam" id="PF17788">
    <property type="entry name" value="HypF_C"/>
    <property type="match status" value="1"/>
</dbReference>
<evidence type="ECO:0000256" key="1">
    <source>
        <dbReference type="ARBA" id="ARBA00004711"/>
    </source>
</evidence>
<dbReference type="Pfam" id="PF07503">
    <property type="entry name" value="zf-HYPF"/>
    <property type="match status" value="2"/>
</dbReference>
<dbReference type="InterPro" id="IPR017945">
    <property type="entry name" value="DHBP_synth_RibB-like_a/b_dom"/>
</dbReference>
<dbReference type="PATRIC" id="fig|1685124.3.peg.1212"/>
<dbReference type="InterPro" id="IPR036046">
    <property type="entry name" value="Acylphosphatase-like_dom_sf"/>
</dbReference>
<organism evidence="12 13">
    <name type="scientific">miscellaneous Crenarchaeota group-1 archaeon SG8-32-1</name>
    <dbReference type="NCBI Taxonomy" id="1685124"/>
    <lineage>
        <taxon>Archaea</taxon>
        <taxon>Candidatus Bathyarchaeota</taxon>
        <taxon>MCG-1</taxon>
    </lineage>
</organism>
<accession>A0A0M0BMA6</accession>
<comment type="caution">
    <text evidence="12">The sequence shown here is derived from an EMBL/GenBank/DDBJ whole genome shotgun (WGS) entry which is preliminary data.</text>
</comment>
<keyword evidence="6" id="KW-0862">Zinc</keyword>
<name>A0A0M0BMA6_9ARCH</name>
<comment type="catalytic activity">
    <reaction evidence="7">
        <text>C-terminal L-cysteinyl-[HypE protein] + carbamoyl phosphate + ATP + H2O = C-terminal S-carboxamide-L-cysteinyl-[HypE protein] + AMP + phosphate + diphosphate + H(+)</text>
        <dbReference type="Rhea" id="RHEA:55636"/>
        <dbReference type="Rhea" id="RHEA-COMP:14247"/>
        <dbReference type="Rhea" id="RHEA-COMP:14392"/>
        <dbReference type="ChEBI" id="CHEBI:15377"/>
        <dbReference type="ChEBI" id="CHEBI:15378"/>
        <dbReference type="ChEBI" id="CHEBI:30616"/>
        <dbReference type="ChEBI" id="CHEBI:33019"/>
        <dbReference type="ChEBI" id="CHEBI:43474"/>
        <dbReference type="ChEBI" id="CHEBI:58228"/>
        <dbReference type="ChEBI" id="CHEBI:76913"/>
        <dbReference type="ChEBI" id="CHEBI:139126"/>
        <dbReference type="ChEBI" id="CHEBI:456215"/>
    </reaction>
</comment>
<feature type="domain" description="Acylphosphatase-like" evidence="10">
    <location>
        <begin position="2"/>
        <end position="90"/>
    </location>
</feature>
<dbReference type="Gene3D" id="3.30.420.360">
    <property type="match status" value="1"/>
</dbReference>
<dbReference type="Pfam" id="PF22521">
    <property type="entry name" value="HypF_C_2"/>
    <property type="match status" value="1"/>
</dbReference>
<keyword evidence="4" id="KW-0479">Metal-binding</keyword>
<dbReference type="InterPro" id="IPR001792">
    <property type="entry name" value="Acylphosphatase-like_dom"/>
</dbReference>
<dbReference type="EMBL" id="LFWU01000156">
    <property type="protein sequence ID" value="KON29455.1"/>
    <property type="molecule type" value="Genomic_DNA"/>
</dbReference>
<dbReference type="InterPro" id="IPR011125">
    <property type="entry name" value="Znf_HypF"/>
</dbReference>
<dbReference type="InterPro" id="IPR004421">
    <property type="entry name" value="Carbamoyltransferase_HypF"/>
</dbReference>
<dbReference type="InterPro" id="IPR041440">
    <property type="entry name" value="HypF_C"/>
</dbReference>
<evidence type="ECO:0000256" key="5">
    <source>
        <dbReference type="ARBA" id="ARBA00022771"/>
    </source>
</evidence>
<dbReference type="Proteomes" id="UP000037237">
    <property type="component" value="Unassembled WGS sequence"/>
</dbReference>
<dbReference type="PANTHER" id="PTHR42959:SF1">
    <property type="entry name" value="CARBAMOYLTRANSFERASE HYPF"/>
    <property type="match status" value="1"/>
</dbReference>
<keyword evidence="3" id="KW-0436">Ligase</keyword>
<keyword evidence="5" id="KW-0863">Zinc-finger</keyword>
<keyword evidence="9" id="KW-0378">Hydrolase</keyword>
<dbReference type="NCBIfam" id="TIGR00143">
    <property type="entry name" value="hypF"/>
    <property type="match status" value="1"/>
</dbReference>
<dbReference type="InterPro" id="IPR017968">
    <property type="entry name" value="Acylphosphatase_CS"/>
</dbReference>
<comment type="pathway">
    <text evidence="1">Protein modification; [NiFe] hydrogenase maturation.</text>
</comment>
<evidence type="ECO:0000256" key="8">
    <source>
        <dbReference type="PIRNR" id="PIRNR006256"/>
    </source>
</evidence>
<dbReference type="PANTHER" id="PTHR42959">
    <property type="entry name" value="CARBAMOYLTRANSFERASE"/>
    <property type="match status" value="1"/>
</dbReference>
<evidence type="ECO:0000256" key="6">
    <source>
        <dbReference type="ARBA" id="ARBA00022833"/>
    </source>
</evidence>
<evidence type="ECO:0000256" key="3">
    <source>
        <dbReference type="ARBA" id="ARBA00022598"/>
    </source>
</evidence>
<evidence type="ECO:0000256" key="4">
    <source>
        <dbReference type="ARBA" id="ARBA00022723"/>
    </source>
</evidence>
<dbReference type="SUPFAM" id="SSF55821">
    <property type="entry name" value="YrdC/RibB"/>
    <property type="match status" value="1"/>
</dbReference>
<feature type="domain" description="YrdC-like" evidence="11">
    <location>
        <begin position="201"/>
        <end position="387"/>
    </location>
</feature>
<dbReference type="GO" id="GO:0016743">
    <property type="term" value="F:carboxyl- or carbamoyltransferase activity"/>
    <property type="evidence" value="ECO:0007669"/>
    <property type="project" value="UniProtKB-UniRule"/>
</dbReference>
<dbReference type="InterPro" id="IPR043129">
    <property type="entry name" value="ATPase_NBD"/>
</dbReference>
<dbReference type="EC" id="6.2.-.-" evidence="8"/>
<dbReference type="PROSITE" id="PS51160">
    <property type="entry name" value="ACYLPHOSPHATASE_3"/>
    <property type="match status" value="1"/>
</dbReference>
<evidence type="ECO:0000259" key="10">
    <source>
        <dbReference type="PROSITE" id="PS51160"/>
    </source>
</evidence>
<reference evidence="12 13" key="1">
    <citation type="submission" date="2015-06" db="EMBL/GenBank/DDBJ databases">
        <title>New insights into the roles of widespread benthic archaea in carbon and nitrogen cycling.</title>
        <authorList>
            <person name="Lazar C.S."/>
            <person name="Baker B.J."/>
            <person name="Seitz K.W."/>
            <person name="Hyde A.S."/>
            <person name="Dick G.J."/>
            <person name="Hinrichs K.-U."/>
            <person name="Teske A.P."/>
        </authorList>
    </citation>
    <scope>NUCLEOTIDE SEQUENCE [LARGE SCALE GENOMIC DNA]</scope>
    <source>
        <strain evidence="12">SG8-32-1</strain>
    </source>
</reference>
<evidence type="ECO:0000259" key="11">
    <source>
        <dbReference type="PROSITE" id="PS51163"/>
    </source>
</evidence>
<dbReference type="PROSITE" id="PS00150">
    <property type="entry name" value="ACYLPHOSPHATASE_1"/>
    <property type="match status" value="1"/>
</dbReference>
<dbReference type="GO" id="GO:0008270">
    <property type="term" value="F:zinc ion binding"/>
    <property type="evidence" value="ECO:0007669"/>
    <property type="project" value="UniProtKB-KW"/>
</dbReference>
<dbReference type="GO" id="GO:0051604">
    <property type="term" value="P:protein maturation"/>
    <property type="evidence" value="ECO:0007669"/>
    <property type="project" value="TreeGrafter"/>
</dbReference>
<proteinExistence type="inferred from homology"/>
<dbReference type="SUPFAM" id="SSF53067">
    <property type="entry name" value="Actin-like ATPase domain"/>
    <property type="match status" value="1"/>
</dbReference>
<feature type="active site" evidence="9">
    <location>
        <position position="17"/>
    </location>
</feature>
<dbReference type="PROSITE" id="PS51163">
    <property type="entry name" value="YRDC"/>
    <property type="match status" value="1"/>
</dbReference>
<dbReference type="InterPro" id="IPR006070">
    <property type="entry name" value="Sua5-like_dom"/>
</dbReference>
<dbReference type="GO" id="GO:0003725">
    <property type="term" value="F:double-stranded RNA binding"/>
    <property type="evidence" value="ECO:0007669"/>
    <property type="project" value="InterPro"/>
</dbReference>
<evidence type="ECO:0000256" key="2">
    <source>
        <dbReference type="ARBA" id="ARBA00008097"/>
    </source>
</evidence>
<dbReference type="Pfam" id="PF01300">
    <property type="entry name" value="Sua5_yciO_yrdC"/>
    <property type="match status" value="1"/>
</dbReference>
<dbReference type="PIRSF" id="PIRSF006256">
    <property type="entry name" value="CMPcnvr_hdrg_mat"/>
    <property type="match status" value="1"/>
</dbReference>
<evidence type="ECO:0000313" key="12">
    <source>
        <dbReference type="EMBL" id="KON29455.1"/>
    </source>
</evidence>
<dbReference type="Gene3D" id="3.30.420.40">
    <property type="match status" value="1"/>
</dbReference>